<evidence type="ECO:0000313" key="3">
    <source>
        <dbReference type="EMBL" id="KAK2549452.1"/>
    </source>
</evidence>
<dbReference type="Pfam" id="PF17921">
    <property type="entry name" value="Integrase_H2C2"/>
    <property type="match status" value="1"/>
</dbReference>
<sequence length="123" mass="14001">MQNCNKTQRTSSMSCTLLFKPGGQPQSNGFGGRDIHRKENLSIPVHEASHAGAELETHPGFVKCKQRAREALYWPGISAQIEDKVKDCTLCPPGLLEPEAYNMQDIKARMKRSKEQQKYYYDR</sequence>
<protein>
    <recommendedName>
        <fullName evidence="2">Integrase zinc-binding domain-containing protein</fullName>
    </recommendedName>
</protein>
<gene>
    <name evidence="3" type="ORF">P5673_030130</name>
</gene>
<name>A0AAD9UTT9_ACRCE</name>
<keyword evidence="4" id="KW-1185">Reference proteome</keyword>
<evidence type="ECO:0000313" key="4">
    <source>
        <dbReference type="Proteomes" id="UP001249851"/>
    </source>
</evidence>
<organism evidence="3 4">
    <name type="scientific">Acropora cervicornis</name>
    <name type="common">Staghorn coral</name>
    <dbReference type="NCBI Taxonomy" id="6130"/>
    <lineage>
        <taxon>Eukaryota</taxon>
        <taxon>Metazoa</taxon>
        <taxon>Cnidaria</taxon>
        <taxon>Anthozoa</taxon>
        <taxon>Hexacorallia</taxon>
        <taxon>Scleractinia</taxon>
        <taxon>Astrocoeniina</taxon>
        <taxon>Acroporidae</taxon>
        <taxon>Acropora</taxon>
    </lineage>
</organism>
<dbReference type="InterPro" id="IPR041588">
    <property type="entry name" value="Integrase_H2C2"/>
</dbReference>
<proteinExistence type="predicted"/>
<accession>A0AAD9UTT9</accession>
<evidence type="ECO:0000259" key="2">
    <source>
        <dbReference type="Pfam" id="PF17921"/>
    </source>
</evidence>
<feature type="domain" description="Integrase zinc-binding" evidence="2">
    <location>
        <begin position="48"/>
        <end position="91"/>
    </location>
</feature>
<feature type="region of interest" description="Disordered" evidence="1">
    <location>
        <begin position="15"/>
        <end position="40"/>
    </location>
</feature>
<dbReference type="Proteomes" id="UP001249851">
    <property type="component" value="Unassembled WGS sequence"/>
</dbReference>
<evidence type="ECO:0000256" key="1">
    <source>
        <dbReference type="SAM" id="MobiDB-lite"/>
    </source>
</evidence>
<comment type="caution">
    <text evidence="3">The sequence shown here is derived from an EMBL/GenBank/DDBJ whole genome shotgun (WGS) entry which is preliminary data.</text>
</comment>
<dbReference type="Gene3D" id="1.10.340.70">
    <property type="match status" value="1"/>
</dbReference>
<reference evidence="3" key="1">
    <citation type="journal article" date="2023" name="G3 (Bethesda)">
        <title>Whole genome assembly and annotation of the endangered Caribbean coral Acropora cervicornis.</title>
        <authorList>
            <person name="Selwyn J.D."/>
            <person name="Vollmer S.V."/>
        </authorList>
    </citation>
    <scope>NUCLEOTIDE SEQUENCE</scope>
    <source>
        <strain evidence="3">K2</strain>
    </source>
</reference>
<dbReference type="AlphaFoldDB" id="A0AAD9UTT9"/>
<reference evidence="3" key="2">
    <citation type="journal article" date="2023" name="Science">
        <title>Genomic signatures of disease resistance in endangered staghorn corals.</title>
        <authorList>
            <person name="Vollmer S.V."/>
            <person name="Selwyn J.D."/>
            <person name="Despard B.A."/>
            <person name="Roesel C.L."/>
        </authorList>
    </citation>
    <scope>NUCLEOTIDE SEQUENCE</scope>
    <source>
        <strain evidence="3">K2</strain>
    </source>
</reference>
<dbReference type="EMBL" id="JARQWQ010000126">
    <property type="protein sequence ID" value="KAK2549452.1"/>
    <property type="molecule type" value="Genomic_DNA"/>
</dbReference>